<evidence type="ECO:0000313" key="3">
    <source>
        <dbReference type="Proteomes" id="UP000188268"/>
    </source>
</evidence>
<dbReference type="AlphaFoldDB" id="A0A1R3GYV2"/>
<gene>
    <name evidence="2" type="ORF">CCACVL1_22427</name>
</gene>
<keyword evidence="3" id="KW-1185">Reference proteome</keyword>
<dbReference type="Proteomes" id="UP000188268">
    <property type="component" value="Unassembled WGS sequence"/>
</dbReference>
<dbReference type="Gramene" id="OMO63186">
    <property type="protein sequence ID" value="OMO63186"/>
    <property type="gene ID" value="CCACVL1_22427"/>
</dbReference>
<protein>
    <submittedName>
        <fullName evidence="2">Uncharacterized protein</fullName>
    </submittedName>
</protein>
<dbReference type="EMBL" id="AWWV01012991">
    <property type="protein sequence ID" value="OMO63186.1"/>
    <property type="molecule type" value="Genomic_DNA"/>
</dbReference>
<evidence type="ECO:0000256" key="1">
    <source>
        <dbReference type="SAM" id="MobiDB-lite"/>
    </source>
</evidence>
<sequence length="57" mass="6600">MERTGLYCRLGFRVQLCTWRNKEKASETNRNKATIQARPSKEEADFPETLQVIDGGR</sequence>
<reference evidence="2 3" key="1">
    <citation type="submission" date="2013-09" db="EMBL/GenBank/DDBJ databases">
        <title>Corchorus capsularis genome sequencing.</title>
        <authorList>
            <person name="Alam M."/>
            <person name="Haque M.S."/>
            <person name="Islam M.S."/>
            <person name="Emdad E.M."/>
            <person name="Islam M.M."/>
            <person name="Ahmed B."/>
            <person name="Halim A."/>
            <person name="Hossen Q.M.M."/>
            <person name="Hossain M.Z."/>
            <person name="Ahmed R."/>
            <person name="Khan M.M."/>
            <person name="Islam R."/>
            <person name="Rashid M.M."/>
            <person name="Khan S.A."/>
            <person name="Rahman M.S."/>
            <person name="Alam M."/>
        </authorList>
    </citation>
    <scope>NUCLEOTIDE SEQUENCE [LARGE SCALE GENOMIC DNA]</scope>
    <source>
        <strain evidence="3">cv. CVL-1</strain>
        <tissue evidence="2">Whole seedling</tissue>
    </source>
</reference>
<organism evidence="2 3">
    <name type="scientific">Corchorus capsularis</name>
    <name type="common">Jute</name>
    <dbReference type="NCBI Taxonomy" id="210143"/>
    <lineage>
        <taxon>Eukaryota</taxon>
        <taxon>Viridiplantae</taxon>
        <taxon>Streptophyta</taxon>
        <taxon>Embryophyta</taxon>
        <taxon>Tracheophyta</taxon>
        <taxon>Spermatophyta</taxon>
        <taxon>Magnoliopsida</taxon>
        <taxon>eudicotyledons</taxon>
        <taxon>Gunneridae</taxon>
        <taxon>Pentapetalae</taxon>
        <taxon>rosids</taxon>
        <taxon>malvids</taxon>
        <taxon>Malvales</taxon>
        <taxon>Malvaceae</taxon>
        <taxon>Grewioideae</taxon>
        <taxon>Apeibeae</taxon>
        <taxon>Corchorus</taxon>
    </lineage>
</organism>
<proteinExistence type="predicted"/>
<name>A0A1R3GYV2_COCAP</name>
<feature type="region of interest" description="Disordered" evidence="1">
    <location>
        <begin position="23"/>
        <end position="57"/>
    </location>
</feature>
<evidence type="ECO:0000313" key="2">
    <source>
        <dbReference type="EMBL" id="OMO63186.1"/>
    </source>
</evidence>
<accession>A0A1R3GYV2</accession>
<comment type="caution">
    <text evidence="2">The sequence shown here is derived from an EMBL/GenBank/DDBJ whole genome shotgun (WGS) entry which is preliminary data.</text>
</comment>